<dbReference type="EMBL" id="AYXG01000102">
    <property type="protein sequence ID" value="EWC61751.1"/>
    <property type="molecule type" value="Genomic_DNA"/>
</dbReference>
<evidence type="ECO:0000313" key="7">
    <source>
        <dbReference type="EMBL" id="EWC61751.1"/>
    </source>
</evidence>
<feature type="transmembrane region" description="Helical" evidence="6">
    <location>
        <begin position="338"/>
        <end position="359"/>
    </location>
</feature>
<feature type="transmembrane region" description="Helical" evidence="6">
    <location>
        <begin position="371"/>
        <end position="390"/>
    </location>
</feature>
<feature type="transmembrane region" description="Helical" evidence="6">
    <location>
        <begin position="176"/>
        <end position="197"/>
    </location>
</feature>
<organism evidence="7 8">
    <name type="scientific">Actinokineospora spheciospongiae</name>
    <dbReference type="NCBI Taxonomy" id="909613"/>
    <lineage>
        <taxon>Bacteria</taxon>
        <taxon>Bacillati</taxon>
        <taxon>Actinomycetota</taxon>
        <taxon>Actinomycetes</taxon>
        <taxon>Pseudonocardiales</taxon>
        <taxon>Pseudonocardiaceae</taxon>
        <taxon>Actinokineospora</taxon>
    </lineage>
</organism>
<evidence type="ECO:0000313" key="8">
    <source>
        <dbReference type="Proteomes" id="UP000019277"/>
    </source>
</evidence>
<feature type="transmembrane region" description="Helical" evidence="6">
    <location>
        <begin position="259"/>
        <end position="283"/>
    </location>
</feature>
<feature type="transmembrane region" description="Helical" evidence="6">
    <location>
        <begin position="226"/>
        <end position="247"/>
    </location>
</feature>
<evidence type="ECO:0000256" key="1">
    <source>
        <dbReference type="ARBA" id="ARBA00004651"/>
    </source>
</evidence>
<dbReference type="PANTHER" id="PTHR30250:SF11">
    <property type="entry name" value="O-ANTIGEN TRANSPORTER-RELATED"/>
    <property type="match status" value="1"/>
</dbReference>
<dbReference type="GO" id="GO:0005886">
    <property type="term" value="C:plasma membrane"/>
    <property type="evidence" value="ECO:0007669"/>
    <property type="project" value="UniProtKB-SubCell"/>
</dbReference>
<dbReference type="RefSeq" id="WP_035282812.1">
    <property type="nucleotide sequence ID" value="NZ_AYXG01000102.1"/>
</dbReference>
<dbReference type="OrthoDB" id="5241534at2"/>
<dbReference type="Proteomes" id="UP000019277">
    <property type="component" value="Unassembled WGS sequence"/>
</dbReference>
<evidence type="ECO:0000256" key="4">
    <source>
        <dbReference type="ARBA" id="ARBA00022989"/>
    </source>
</evidence>
<reference evidence="7 8" key="1">
    <citation type="journal article" date="2014" name="Genome Announc.">
        <title>Draft Genome Sequence of the Antitrypanosomally Active Sponge-Associated Bacterium Actinokineospora sp. Strain EG49.</title>
        <authorList>
            <person name="Harjes J."/>
            <person name="Ryu T."/>
            <person name="Abdelmohsen U.R."/>
            <person name="Moitinho-Silva L."/>
            <person name="Horn H."/>
            <person name="Ravasi T."/>
            <person name="Hentschel U."/>
        </authorList>
    </citation>
    <scope>NUCLEOTIDE SEQUENCE [LARGE SCALE GENOMIC DNA]</scope>
    <source>
        <strain evidence="7 8">EG49</strain>
    </source>
</reference>
<feature type="transmembrane region" description="Helical" evidence="6">
    <location>
        <begin position="118"/>
        <end position="137"/>
    </location>
</feature>
<accession>W7IZ14</accession>
<comment type="caution">
    <text evidence="7">The sequence shown here is derived from an EMBL/GenBank/DDBJ whole genome shotgun (WGS) entry which is preliminary data.</text>
</comment>
<proteinExistence type="predicted"/>
<keyword evidence="4 6" id="KW-1133">Transmembrane helix</keyword>
<feature type="transmembrane region" description="Helical" evidence="6">
    <location>
        <begin position="304"/>
        <end position="332"/>
    </location>
</feature>
<evidence type="ECO:0000256" key="6">
    <source>
        <dbReference type="SAM" id="Phobius"/>
    </source>
</evidence>
<evidence type="ECO:0000256" key="5">
    <source>
        <dbReference type="ARBA" id="ARBA00023136"/>
    </source>
</evidence>
<evidence type="ECO:0000256" key="3">
    <source>
        <dbReference type="ARBA" id="ARBA00022692"/>
    </source>
</evidence>
<keyword evidence="8" id="KW-1185">Reference proteome</keyword>
<comment type="subcellular location">
    <subcellularLocation>
        <location evidence="1">Cell membrane</location>
        <topology evidence="1">Multi-pass membrane protein</topology>
    </subcellularLocation>
</comment>
<feature type="transmembrane region" description="Helical" evidence="6">
    <location>
        <begin position="396"/>
        <end position="417"/>
    </location>
</feature>
<dbReference type="STRING" id="909613.UO65_2938"/>
<dbReference type="eggNOG" id="COG2244">
    <property type="taxonomic scope" value="Bacteria"/>
</dbReference>
<keyword evidence="2" id="KW-1003">Cell membrane</keyword>
<dbReference type="AlphaFoldDB" id="W7IZ14"/>
<gene>
    <name evidence="7" type="ORF">UO65_2938</name>
</gene>
<feature type="transmembrane region" description="Helical" evidence="6">
    <location>
        <begin position="41"/>
        <end position="62"/>
    </location>
</feature>
<evidence type="ECO:0000256" key="2">
    <source>
        <dbReference type="ARBA" id="ARBA00022475"/>
    </source>
</evidence>
<feature type="transmembrane region" description="Helical" evidence="6">
    <location>
        <begin position="7"/>
        <end position="29"/>
    </location>
</feature>
<name>W7IZ14_9PSEU</name>
<dbReference type="InterPro" id="IPR050833">
    <property type="entry name" value="Poly_Biosynth_Transport"/>
</dbReference>
<sequence>MARLKNLFGPAVLMAAGLGVVGVAGYGFIGLTGHTLPAADAAALASLYLLVNIIGPGLFVALEQETSRATSARLAVGGELRPVVRHALLHGLIMLVAVLALLGAISPVLTARALGGQWGLFAAVVLSVVTSAGVYLVRGLLGGRQRFHGYAATLGVEGVARLLPCAVIAVSGPDGVLYALAFAAGSGFGALAGLPGLRARTVVDVHLPGEGGEPEASTFGSMGRGLLLLVVGTLLMQLVANLAPIVVTSRLVSDPTTAQAFASAFVLVRVPLFLFAPVQAMLLPGITRAATTGDTATVWARLRLVLLAVAGIGVPAAVLSFTVGPLAARVFFGAEVDLAGAVVGLLGVGTIALMVAQVLQPGLVAFGRHRYVTAAWVLGAVVLVGLLFLPGDPLRAAIAAQLAASVAVVVVMAVGLFRAIRGGTLATPPAVPVGG</sequence>
<dbReference type="PANTHER" id="PTHR30250">
    <property type="entry name" value="PST FAMILY PREDICTED COLANIC ACID TRANSPORTER"/>
    <property type="match status" value="1"/>
</dbReference>
<feature type="transmembrane region" description="Helical" evidence="6">
    <location>
        <begin position="83"/>
        <end position="106"/>
    </location>
</feature>
<feature type="transmembrane region" description="Helical" evidence="6">
    <location>
        <begin position="149"/>
        <end position="170"/>
    </location>
</feature>
<protein>
    <submittedName>
        <fullName evidence="7">Putative conserved integral membrane protein</fullName>
    </submittedName>
</protein>
<keyword evidence="3 6" id="KW-0812">Transmembrane</keyword>
<keyword evidence="5 6" id="KW-0472">Membrane</keyword>